<evidence type="ECO:0000313" key="1">
    <source>
        <dbReference type="EMBL" id="USR79165.1"/>
    </source>
</evidence>
<keyword evidence="2" id="KW-1185">Reference proteome</keyword>
<accession>A0ABY5AGN8</accession>
<dbReference type="Proteomes" id="UP001056109">
    <property type="component" value="Chromosome"/>
</dbReference>
<name>A0ABY5AGN8_9ACTO</name>
<dbReference type="EMBL" id="CP099547">
    <property type="protein sequence ID" value="USR79165.1"/>
    <property type="molecule type" value="Genomic_DNA"/>
</dbReference>
<organism evidence="1 2">
    <name type="scientific">Arcanobacterium pinnipediorum</name>
    <dbReference type="NCBI Taxonomy" id="1503041"/>
    <lineage>
        <taxon>Bacteria</taxon>
        <taxon>Bacillati</taxon>
        <taxon>Actinomycetota</taxon>
        <taxon>Actinomycetes</taxon>
        <taxon>Actinomycetales</taxon>
        <taxon>Actinomycetaceae</taxon>
        <taxon>Arcanobacterium</taxon>
    </lineage>
</organism>
<proteinExistence type="predicted"/>
<dbReference type="RefSeq" id="WP_252673039.1">
    <property type="nucleotide sequence ID" value="NZ_CP099547.1"/>
</dbReference>
<dbReference type="Gene3D" id="3.40.50.720">
    <property type="entry name" value="NAD(P)-binding Rossmann-like Domain"/>
    <property type="match status" value="1"/>
</dbReference>
<dbReference type="InterPro" id="IPR003462">
    <property type="entry name" value="ODC_Mu_crystall"/>
</dbReference>
<reference evidence="1" key="1">
    <citation type="submission" date="2022-06" db="EMBL/GenBank/DDBJ databases">
        <title>Complete Genome Sequence of Arcanobacterium pinnipediorum strain DSM 28752 isolated from a harbour seal.</title>
        <authorList>
            <person name="Borowiak M."/>
            <person name="Kreitlow A."/>
            <person name="Alssahen M."/>
            <person name="Malorny B."/>
            <person name="Laemmler C."/>
            <person name="Prenger-Berninghoff E."/>
            <person name="Siebert U."/>
            <person name="Ploetz M."/>
            <person name="Abdulmawjood A."/>
        </authorList>
    </citation>
    <scope>NUCLEOTIDE SEQUENCE</scope>
    <source>
        <strain evidence="1">DSM 28752</strain>
    </source>
</reference>
<dbReference type="InterPro" id="IPR036291">
    <property type="entry name" value="NAD(P)-bd_dom_sf"/>
</dbReference>
<evidence type="ECO:0000313" key="2">
    <source>
        <dbReference type="Proteomes" id="UP001056109"/>
    </source>
</evidence>
<dbReference type="InterPro" id="IPR023401">
    <property type="entry name" value="ODC_N"/>
</dbReference>
<dbReference type="Pfam" id="PF02423">
    <property type="entry name" value="OCD_Mu_crystall"/>
    <property type="match status" value="1"/>
</dbReference>
<dbReference type="Gene3D" id="3.30.1780.10">
    <property type="entry name" value="ornithine cyclodeaminase, domain 1"/>
    <property type="match status" value="1"/>
</dbReference>
<evidence type="ECO:0008006" key="3">
    <source>
        <dbReference type="Google" id="ProtNLM"/>
    </source>
</evidence>
<dbReference type="PIRSF" id="PIRSF001439">
    <property type="entry name" value="CryM"/>
    <property type="match status" value="1"/>
</dbReference>
<sequence length="327" mass="33863">MIILSAAQIEKTLTMEAAVAACKDALGFHAHGEATVPLRTNLAVDAYQGQALFMPASVPAAESLGIKIVSVYPNNVNQGLPAVPAQVIMMDPRTGMVSAILEGTSLTRIRTGAVQGAATDVLARPDAKVGALIGTGGQASGQLEAMLTVRDLELVKVMDVDFTRAQAFATAQSQRLSHFGTRIQAVETSAEAVNDADIVTAVTISKTAVFDAELIKPGAHINGMGSYTPDMAEIPEALVRSASLVAIDTADALAESGDLINPINAGHFSAADCVPLGEIINGDRPGRQSAQDITFFECVGSAVLDVVCGQRVLEQAAAQGIGQTIEI</sequence>
<dbReference type="PANTHER" id="PTHR13812">
    <property type="entry name" value="KETIMINE REDUCTASE MU-CRYSTALLIN"/>
    <property type="match status" value="1"/>
</dbReference>
<dbReference type="SUPFAM" id="SSF51735">
    <property type="entry name" value="NAD(P)-binding Rossmann-fold domains"/>
    <property type="match status" value="1"/>
</dbReference>
<dbReference type="PANTHER" id="PTHR13812:SF19">
    <property type="entry name" value="KETIMINE REDUCTASE MU-CRYSTALLIN"/>
    <property type="match status" value="1"/>
</dbReference>
<gene>
    <name evidence="1" type="ORF">NG665_07230</name>
</gene>
<protein>
    <recommendedName>
        <fullName evidence="3">Ornithine cyclodeaminase</fullName>
    </recommendedName>
</protein>